<protein>
    <submittedName>
        <fullName evidence="2">Skp1 domain-containing protein</fullName>
    </submittedName>
</protein>
<dbReference type="InterPro" id="IPR011333">
    <property type="entry name" value="SKP1/BTB/POZ_sf"/>
</dbReference>
<name>A0A7E4V9E8_PANRE</name>
<dbReference type="GO" id="GO:0006511">
    <property type="term" value="P:ubiquitin-dependent protein catabolic process"/>
    <property type="evidence" value="ECO:0007669"/>
    <property type="project" value="InterPro"/>
</dbReference>
<accession>A0A7E4V9E8</accession>
<evidence type="ECO:0000313" key="2">
    <source>
        <dbReference type="WBParaSite" id="Pan_g18135.t1"/>
    </source>
</evidence>
<dbReference type="Gene3D" id="3.30.710.10">
    <property type="entry name" value="Potassium Channel Kv1.1, Chain A"/>
    <property type="match status" value="1"/>
</dbReference>
<dbReference type="InterPro" id="IPR036296">
    <property type="entry name" value="SKP1-like_dim_sf"/>
</dbReference>
<sequence length="167" mass="19258">MLDLAAELRSTFPSHRRIVFRCRDGRYIAVGNEVVKESSVLMNTFLFAMVDDDVPLLQIISGDTIEHIRKLCAFFKYKPPFDRRVKSQRPSASDPVLQYLRNLSKEQLEELNGAIDFLDMPRLAEYTLYFALSLMKGKDLHGLRTVFGLRDDYTDLEELEDLAKHGV</sequence>
<evidence type="ECO:0000313" key="1">
    <source>
        <dbReference type="Proteomes" id="UP000492821"/>
    </source>
</evidence>
<keyword evidence="1" id="KW-1185">Reference proteome</keyword>
<reference evidence="1" key="1">
    <citation type="journal article" date="2013" name="Genetics">
        <title>The draft genome and transcriptome of Panagrellus redivivus are shaped by the harsh demands of a free-living lifestyle.</title>
        <authorList>
            <person name="Srinivasan J."/>
            <person name="Dillman A.R."/>
            <person name="Macchietto M.G."/>
            <person name="Heikkinen L."/>
            <person name="Lakso M."/>
            <person name="Fracchia K.M."/>
            <person name="Antoshechkin I."/>
            <person name="Mortazavi A."/>
            <person name="Wong G."/>
            <person name="Sternberg P.W."/>
        </authorList>
    </citation>
    <scope>NUCLEOTIDE SEQUENCE [LARGE SCALE GENOMIC DNA]</scope>
    <source>
        <strain evidence="1">MT8872</strain>
    </source>
</reference>
<reference evidence="2" key="2">
    <citation type="submission" date="2020-10" db="UniProtKB">
        <authorList>
            <consortium name="WormBaseParasite"/>
        </authorList>
    </citation>
    <scope>IDENTIFICATION</scope>
</reference>
<dbReference type="WBParaSite" id="Pan_g18135.t1">
    <property type="protein sequence ID" value="Pan_g18135.t1"/>
    <property type="gene ID" value="Pan_g18135"/>
</dbReference>
<proteinExistence type="predicted"/>
<dbReference type="SUPFAM" id="SSF81382">
    <property type="entry name" value="Skp1 dimerisation domain-like"/>
    <property type="match status" value="1"/>
</dbReference>
<dbReference type="Proteomes" id="UP000492821">
    <property type="component" value="Unassembled WGS sequence"/>
</dbReference>
<dbReference type="AlphaFoldDB" id="A0A7E4V9E8"/>
<organism evidence="1 2">
    <name type="scientific">Panagrellus redivivus</name>
    <name type="common">Microworm</name>
    <dbReference type="NCBI Taxonomy" id="6233"/>
    <lineage>
        <taxon>Eukaryota</taxon>
        <taxon>Metazoa</taxon>
        <taxon>Ecdysozoa</taxon>
        <taxon>Nematoda</taxon>
        <taxon>Chromadorea</taxon>
        <taxon>Rhabditida</taxon>
        <taxon>Tylenchina</taxon>
        <taxon>Panagrolaimomorpha</taxon>
        <taxon>Panagrolaimoidea</taxon>
        <taxon>Panagrolaimidae</taxon>
        <taxon>Panagrellus</taxon>
    </lineage>
</organism>